<dbReference type="EMBL" id="JAIQCJ010001330">
    <property type="protein sequence ID" value="KAJ8790805.1"/>
    <property type="molecule type" value="Genomic_DNA"/>
</dbReference>
<evidence type="ECO:0000313" key="9">
    <source>
        <dbReference type="Proteomes" id="UP001159641"/>
    </source>
</evidence>
<dbReference type="Pfam" id="PF15250">
    <property type="entry name" value="Raftlin"/>
    <property type="match status" value="1"/>
</dbReference>
<comment type="subcellular location">
    <subcellularLocation>
        <location evidence="1">Cell membrane</location>
        <topology evidence="1">Lipid-anchor</topology>
    </subcellularLocation>
</comment>
<keyword evidence="7" id="KW-0449">Lipoprotein</keyword>
<evidence type="ECO:0000256" key="5">
    <source>
        <dbReference type="ARBA" id="ARBA00023136"/>
    </source>
</evidence>
<evidence type="ECO:0000256" key="6">
    <source>
        <dbReference type="ARBA" id="ARBA00023139"/>
    </source>
</evidence>
<keyword evidence="3" id="KW-1003">Cell membrane</keyword>
<comment type="caution">
    <text evidence="8">The sequence shown here is derived from an EMBL/GenBank/DDBJ whole genome shotgun (WGS) entry which is preliminary data.</text>
</comment>
<evidence type="ECO:0000256" key="7">
    <source>
        <dbReference type="ARBA" id="ARBA00023288"/>
    </source>
</evidence>
<proteinExistence type="inferred from homology"/>
<dbReference type="Proteomes" id="UP001159641">
    <property type="component" value="Unassembled WGS sequence"/>
</dbReference>
<accession>A0AB34HIR9</accession>
<sequence length="136" mass="14236">MCSRSGGTDVRSSSTTPVLRKPLLVSPPAKIPLAKRVTSGGWTSMIRELANSVSGEASFPDLQMATFSVSSYGLSSVQDSLRGLTDGVFIFEAVSTEDSKTMQGYDAIVVEQWTVLDPVASPPPGAGVERPTGTVA</sequence>
<gene>
    <name evidence="8" type="ORF">J1605_021233</name>
</gene>
<dbReference type="AlphaFoldDB" id="A0AB34HIR9"/>
<dbReference type="PANTHER" id="PTHR17601:SF3">
    <property type="entry name" value="RAFTLIN"/>
    <property type="match status" value="1"/>
</dbReference>
<protein>
    <submittedName>
        <fullName evidence="8">Uncharacterized protein</fullName>
    </submittedName>
</protein>
<evidence type="ECO:0000256" key="2">
    <source>
        <dbReference type="ARBA" id="ARBA00006390"/>
    </source>
</evidence>
<evidence type="ECO:0000256" key="1">
    <source>
        <dbReference type="ARBA" id="ARBA00004193"/>
    </source>
</evidence>
<dbReference type="InterPro" id="IPR028169">
    <property type="entry name" value="Raftlin"/>
</dbReference>
<keyword evidence="4" id="KW-0519">Myristate</keyword>
<reference evidence="8 9" key="1">
    <citation type="submission" date="2022-11" db="EMBL/GenBank/DDBJ databases">
        <title>Whole genome sequence of Eschrichtius robustus ER-17-0199.</title>
        <authorList>
            <person name="Bruniche-Olsen A."/>
            <person name="Black A.N."/>
            <person name="Fields C.J."/>
            <person name="Walden K."/>
            <person name="Dewoody J.A."/>
        </authorList>
    </citation>
    <scope>NUCLEOTIDE SEQUENCE [LARGE SCALE GENOMIC DNA]</scope>
    <source>
        <strain evidence="8">ER-17-0199</strain>
        <tissue evidence="8">Blubber</tissue>
    </source>
</reference>
<comment type="similarity">
    <text evidence="2">Belongs to the raftlin family.</text>
</comment>
<dbReference type="PANTHER" id="PTHR17601">
    <property type="entry name" value="RAFTLIN-RELATED"/>
    <property type="match status" value="1"/>
</dbReference>
<evidence type="ECO:0000313" key="8">
    <source>
        <dbReference type="EMBL" id="KAJ8790805.1"/>
    </source>
</evidence>
<name>A0AB34HIR9_ESCRO</name>
<evidence type="ECO:0000256" key="3">
    <source>
        <dbReference type="ARBA" id="ARBA00022475"/>
    </source>
</evidence>
<dbReference type="GO" id="GO:0005886">
    <property type="term" value="C:plasma membrane"/>
    <property type="evidence" value="ECO:0007669"/>
    <property type="project" value="UniProtKB-SubCell"/>
</dbReference>
<keyword evidence="9" id="KW-1185">Reference proteome</keyword>
<organism evidence="8 9">
    <name type="scientific">Eschrichtius robustus</name>
    <name type="common">California gray whale</name>
    <name type="synonym">Eschrichtius gibbosus</name>
    <dbReference type="NCBI Taxonomy" id="9764"/>
    <lineage>
        <taxon>Eukaryota</taxon>
        <taxon>Metazoa</taxon>
        <taxon>Chordata</taxon>
        <taxon>Craniata</taxon>
        <taxon>Vertebrata</taxon>
        <taxon>Euteleostomi</taxon>
        <taxon>Mammalia</taxon>
        <taxon>Eutheria</taxon>
        <taxon>Laurasiatheria</taxon>
        <taxon>Artiodactyla</taxon>
        <taxon>Whippomorpha</taxon>
        <taxon>Cetacea</taxon>
        <taxon>Mysticeti</taxon>
        <taxon>Eschrichtiidae</taxon>
        <taxon>Eschrichtius</taxon>
    </lineage>
</organism>
<keyword evidence="6" id="KW-0564">Palmitate</keyword>
<evidence type="ECO:0000256" key="4">
    <source>
        <dbReference type="ARBA" id="ARBA00022707"/>
    </source>
</evidence>
<keyword evidence="5" id="KW-0472">Membrane</keyword>